<evidence type="ECO:0000256" key="2">
    <source>
        <dbReference type="SAM" id="MobiDB-lite"/>
    </source>
</evidence>
<reference evidence="3 4" key="1">
    <citation type="submission" date="2021-01" db="EMBL/GenBank/DDBJ databases">
        <title>Whole genome shotgun sequence of Plantactinospora endophytica NBRC 110450.</title>
        <authorList>
            <person name="Komaki H."/>
            <person name="Tamura T."/>
        </authorList>
    </citation>
    <scope>NUCLEOTIDE SEQUENCE [LARGE SCALE GENOMIC DNA]</scope>
    <source>
        <strain evidence="3 4">NBRC 110450</strain>
    </source>
</reference>
<comment type="caution">
    <text evidence="3">The sequence shown here is derived from an EMBL/GenBank/DDBJ whole genome shotgun (WGS) entry which is preliminary data.</text>
</comment>
<protein>
    <recommendedName>
        <fullName evidence="5">DUF4352 domain-containing protein</fullName>
    </recommendedName>
</protein>
<proteinExistence type="predicted"/>
<evidence type="ECO:0000313" key="3">
    <source>
        <dbReference type="EMBL" id="GIG86650.1"/>
    </source>
</evidence>
<dbReference type="Gene3D" id="2.60.40.1240">
    <property type="match status" value="1"/>
</dbReference>
<dbReference type="InterPro" id="IPR029050">
    <property type="entry name" value="Immunoprotect_excell_Ig-like"/>
</dbReference>
<keyword evidence="1" id="KW-0732">Signal</keyword>
<gene>
    <name evidence="3" type="ORF">Pen02_15860</name>
</gene>
<dbReference type="RefSeq" id="WP_203865272.1">
    <property type="nucleotide sequence ID" value="NZ_BONW01000005.1"/>
</dbReference>
<evidence type="ECO:0000313" key="4">
    <source>
        <dbReference type="Proteomes" id="UP000646749"/>
    </source>
</evidence>
<feature type="region of interest" description="Disordered" evidence="2">
    <location>
        <begin position="1"/>
        <end position="25"/>
    </location>
</feature>
<dbReference type="Proteomes" id="UP000646749">
    <property type="component" value="Unassembled WGS sequence"/>
</dbReference>
<name>A0ABQ4DW22_9ACTN</name>
<evidence type="ECO:0000256" key="1">
    <source>
        <dbReference type="ARBA" id="ARBA00022729"/>
    </source>
</evidence>
<evidence type="ECO:0008006" key="5">
    <source>
        <dbReference type="Google" id="ProtNLM"/>
    </source>
</evidence>
<accession>A0ABQ4DW22</accession>
<dbReference type="EMBL" id="BONW01000005">
    <property type="protein sequence ID" value="GIG86650.1"/>
    <property type="molecule type" value="Genomic_DNA"/>
</dbReference>
<organism evidence="3 4">
    <name type="scientific">Plantactinospora endophytica</name>
    <dbReference type="NCBI Taxonomy" id="673535"/>
    <lineage>
        <taxon>Bacteria</taxon>
        <taxon>Bacillati</taxon>
        <taxon>Actinomycetota</taxon>
        <taxon>Actinomycetes</taxon>
        <taxon>Micromonosporales</taxon>
        <taxon>Micromonosporaceae</taxon>
        <taxon>Plantactinospora</taxon>
    </lineage>
</organism>
<keyword evidence="4" id="KW-1185">Reference proteome</keyword>
<feature type="compositionally biased region" description="Basic and acidic residues" evidence="2">
    <location>
        <begin position="1"/>
        <end position="10"/>
    </location>
</feature>
<sequence>MSTPAEHPDPESVASHRAPPGPVQRLGSRAGVGTLLVAALAVGGAIANWRPVNGGGSGERERPFVQVGQIGEPVSTRLFDAAVLEVRGTAKVVATGLPHDTAGVWLVLRIRLVARDEPTTIGYAALRDQRGREYRATTRFGQALVSAGRLLQPGVPVEAEVAFEVPRDAATRLSVRFAEQQIDRRMDEMAEIPLPPVDQATVDRWASDPKPVKLAAPRVVEP</sequence>